<gene>
    <name evidence="2" type="ORF">AVDCRST_MAG93-3315</name>
</gene>
<dbReference type="EMBL" id="CADCTR010001132">
    <property type="protein sequence ID" value="CAA9282900.1"/>
    <property type="molecule type" value="Genomic_DNA"/>
</dbReference>
<name>A0A6J4JN69_9CHLR</name>
<evidence type="ECO:0000313" key="2">
    <source>
        <dbReference type="EMBL" id="CAA9282900.1"/>
    </source>
</evidence>
<proteinExistence type="predicted"/>
<reference evidence="2" key="1">
    <citation type="submission" date="2020-02" db="EMBL/GenBank/DDBJ databases">
        <authorList>
            <person name="Meier V. D."/>
        </authorList>
    </citation>
    <scope>NUCLEOTIDE SEQUENCE</scope>
    <source>
        <strain evidence="2">AVDCRST_MAG93</strain>
    </source>
</reference>
<dbReference type="AlphaFoldDB" id="A0A6J4JN69"/>
<accession>A0A6J4JN69</accession>
<sequence length="92" mass="9781">MLTGRYQGLNDPRRPSSAFARSVVRRASTSAGPDACDDAAQVSSTPLPMIDIKKDTIGNTGISFQWTMEVVGSINAARLPKPASSRLTFGIV</sequence>
<feature type="region of interest" description="Disordered" evidence="1">
    <location>
        <begin position="1"/>
        <end position="20"/>
    </location>
</feature>
<evidence type="ECO:0000256" key="1">
    <source>
        <dbReference type="SAM" id="MobiDB-lite"/>
    </source>
</evidence>
<organism evidence="2">
    <name type="scientific">uncultured Chloroflexia bacterium</name>
    <dbReference type="NCBI Taxonomy" id="1672391"/>
    <lineage>
        <taxon>Bacteria</taxon>
        <taxon>Bacillati</taxon>
        <taxon>Chloroflexota</taxon>
        <taxon>Chloroflexia</taxon>
        <taxon>environmental samples</taxon>
    </lineage>
</organism>
<protein>
    <submittedName>
        <fullName evidence="2">Uncharacterized protein</fullName>
    </submittedName>
</protein>